<dbReference type="InterPro" id="IPR026444">
    <property type="entry name" value="Secre_tail"/>
</dbReference>
<reference evidence="2" key="1">
    <citation type="journal article" date="2015" name="Nature">
        <title>Complex archaea that bridge the gap between prokaryotes and eukaryotes.</title>
        <authorList>
            <person name="Spang A."/>
            <person name="Saw J.H."/>
            <person name="Jorgensen S.L."/>
            <person name="Zaremba-Niedzwiedzka K."/>
            <person name="Martijn J."/>
            <person name="Lind A.E."/>
            <person name="van Eijk R."/>
            <person name="Schleper C."/>
            <person name="Guy L."/>
            <person name="Ettema T.J."/>
        </authorList>
    </citation>
    <scope>NUCLEOTIDE SEQUENCE</scope>
</reference>
<evidence type="ECO:0000313" key="2">
    <source>
        <dbReference type="EMBL" id="KKK76264.1"/>
    </source>
</evidence>
<name>A0A0F9ACP1_9ZZZZ</name>
<feature type="non-terminal residue" evidence="2">
    <location>
        <position position="1"/>
    </location>
</feature>
<dbReference type="Gene3D" id="2.60.40.4070">
    <property type="match status" value="1"/>
</dbReference>
<comment type="caution">
    <text evidence="2">The sequence shown here is derived from an EMBL/GenBank/DDBJ whole genome shotgun (WGS) entry which is preliminary data.</text>
</comment>
<evidence type="ECO:0000259" key="1">
    <source>
        <dbReference type="Pfam" id="PF18962"/>
    </source>
</evidence>
<dbReference type="Pfam" id="PF18962">
    <property type="entry name" value="Por_Secre_tail"/>
    <property type="match status" value="1"/>
</dbReference>
<protein>
    <recommendedName>
        <fullName evidence="1">Secretion system C-terminal sorting domain-containing protein</fullName>
    </recommendedName>
</protein>
<dbReference type="AlphaFoldDB" id="A0A0F9ACP1"/>
<dbReference type="EMBL" id="LAZR01055481">
    <property type="protein sequence ID" value="KKK76264.1"/>
    <property type="molecule type" value="Genomic_DNA"/>
</dbReference>
<dbReference type="SUPFAM" id="SSF75011">
    <property type="entry name" value="3-carboxy-cis,cis-mucoante lactonizing enzyme"/>
    <property type="match status" value="1"/>
</dbReference>
<feature type="domain" description="Secretion system C-terminal sorting" evidence="1">
    <location>
        <begin position="116"/>
        <end position="191"/>
    </location>
</feature>
<dbReference type="NCBIfam" id="TIGR04183">
    <property type="entry name" value="Por_Secre_tail"/>
    <property type="match status" value="1"/>
</dbReference>
<sequence>NGVVASDTHKRVVVYGVTQKGDIHDGSRSNYVVGFDTNTGDSLWVMRWEYSSTAIINQINGGVFDSSGSLILLGNTYTGGDVSNKGYLQKWSFTDTTVNTVENRAVPINFTLHQNYPNPFNPSTTIAFELSERTLATLIVYNVLGRQVAELVNEMKMSGRYEVVFSGQSLSSGTYLYRLTTNNTTETKKMVLLK</sequence>
<organism evidence="2">
    <name type="scientific">marine sediment metagenome</name>
    <dbReference type="NCBI Taxonomy" id="412755"/>
    <lineage>
        <taxon>unclassified sequences</taxon>
        <taxon>metagenomes</taxon>
        <taxon>ecological metagenomes</taxon>
    </lineage>
</organism>
<accession>A0A0F9ACP1</accession>
<proteinExistence type="predicted"/>
<gene>
    <name evidence="2" type="ORF">LCGC14_2865400</name>
</gene>